<keyword evidence="8" id="KW-1185">Reference proteome</keyword>
<evidence type="ECO:0000256" key="2">
    <source>
        <dbReference type="ARBA" id="ARBA00022692"/>
    </source>
</evidence>
<keyword evidence="3 6" id="KW-1133">Transmembrane helix</keyword>
<sequence length="252" mass="27792">QHSNWLLMLFGVGVPGLIVAISAGFIHTDYPDFPNHNCWVKGSGPAIWSISVPIIILVVASILMILNTFCNKETPPDLIDVNLRCRQSDSYKLRWVVLALIVLTLLVWGCGVGAFNSHDSGAHIAFALFTLALAGTILGARTWLDDTFRSKMHRLCCGTELTYKRTEMLSLSAQKRSRVSPAPTLRPESTNPSHSTNHDVRSNGYCSSIERTSITTPNPGYTLPNTPPNQNNTDEYVLIKRSYNFAEDDASA</sequence>
<dbReference type="Gene3D" id="1.20.1070.10">
    <property type="entry name" value="Rhodopsin 7-helix transmembrane proteins"/>
    <property type="match status" value="1"/>
</dbReference>
<dbReference type="AlphaFoldDB" id="A0AAV2R3K0"/>
<dbReference type="GO" id="GO:0004930">
    <property type="term" value="F:G protein-coupled receptor activity"/>
    <property type="evidence" value="ECO:0007669"/>
    <property type="project" value="InterPro"/>
</dbReference>
<dbReference type="GO" id="GO:0016020">
    <property type="term" value="C:membrane"/>
    <property type="evidence" value="ECO:0007669"/>
    <property type="project" value="UniProtKB-SubCell"/>
</dbReference>
<feature type="transmembrane region" description="Helical" evidence="6">
    <location>
        <begin position="46"/>
        <end position="66"/>
    </location>
</feature>
<feature type="transmembrane region" description="Helical" evidence="6">
    <location>
        <begin position="7"/>
        <end position="26"/>
    </location>
</feature>
<feature type="non-terminal residue" evidence="7">
    <location>
        <position position="1"/>
    </location>
</feature>
<evidence type="ECO:0000256" key="3">
    <source>
        <dbReference type="ARBA" id="ARBA00022989"/>
    </source>
</evidence>
<dbReference type="Pfam" id="PF00002">
    <property type="entry name" value="7tm_2"/>
    <property type="match status" value="1"/>
</dbReference>
<accession>A0AAV2R3K0</accession>
<evidence type="ECO:0000256" key="1">
    <source>
        <dbReference type="ARBA" id="ARBA00004141"/>
    </source>
</evidence>
<organism evidence="7 8">
    <name type="scientific">Meganyctiphanes norvegica</name>
    <name type="common">Northern krill</name>
    <name type="synonym">Thysanopoda norvegica</name>
    <dbReference type="NCBI Taxonomy" id="48144"/>
    <lineage>
        <taxon>Eukaryota</taxon>
        <taxon>Metazoa</taxon>
        <taxon>Ecdysozoa</taxon>
        <taxon>Arthropoda</taxon>
        <taxon>Crustacea</taxon>
        <taxon>Multicrustacea</taxon>
        <taxon>Malacostraca</taxon>
        <taxon>Eumalacostraca</taxon>
        <taxon>Eucarida</taxon>
        <taxon>Euphausiacea</taxon>
        <taxon>Euphausiidae</taxon>
        <taxon>Meganyctiphanes</taxon>
    </lineage>
</organism>
<feature type="compositionally biased region" description="Low complexity" evidence="5">
    <location>
        <begin position="222"/>
        <end position="233"/>
    </location>
</feature>
<evidence type="ECO:0000313" key="7">
    <source>
        <dbReference type="EMBL" id="CAL4109744.1"/>
    </source>
</evidence>
<feature type="region of interest" description="Disordered" evidence="5">
    <location>
        <begin position="172"/>
        <end position="204"/>
    </location>
</feature>
<evidence type="ECO:0000256" key="5">
    <source>
        <dbReference type="SAM" id="MobiDB-lite"/>
    </source>
</evidence>
<name>A0AAV2R3K0_MEGNR</name>
<feature type="transmembrane region" description="Helical" evidence="6">
    <location>
        <begin position="93"/>
        <end position="115"/>
    </location>
</feature>
<dbReference type="EMBL" id="CAXKWB010014120">
    <property type="protein sequence ID" value="CAL4109744.1"/>
    <property type="molecule type" value="Genomic_DNA"/>
</dbReference>
<proteinExistence type="predicted"/>
<comment type="subcellular location">
    <subcellularLocation>
        <location evidence="1">Membrane</location>
        <topology evidence="1">Multi-pass membrane protein</topology>
    </subcellularLocation>
</comment>
<keyword evidence="2 6" id="KW-0812">Transmembrane</keyword>
<keyword evidence="4 6" id="KW-0472">Membrane</keyword>
<comment type="caution">
    <text evidence="7">The sequence shown here is derived from an EMBL/GenBank/DDBJ whole genome shotgun (WGS) entry which is preliminary data.</text>
</comment>
<evidence type="ECO:0000256" key="6">
    <source>
        <dbReference type="SAM" id="Phobius"/>
    </source>
</evidence>
<reference evidence="7 8" key="1">
    <citation type="submission" date="2024-05" db="EMBL/GenBank/DDBJ databases">
        <authorList>
            <person name="Wallberg A."/>
        </authorList>
    </citation>
    <scope>NUCLEOTIDE SEQUENCE [LARGE SCALE GENOMIC DNA]</scope>
</reference>
<feature type="non-terminal residue" evidence="7">
    <location>
        <position position="252"/>
    </location>
</feature>
<evidence type="ECO:0000313" key="8">
    <source>
        <dbReference type="Proteomes" id="UP001497623"/>
    </source>
</evidence>
<gene>
    <name evidence="7" type="ORF">MNOR_LOCUS19181</name>
</gene>
<dbReference type="InterPro" id="IPR000832">
    <property type="entry name" value="GPCR_2_secretin-like"/>
</dbReference>
<feature type="transmembrane region" description="Helical" evidence="6">
    <location>
        <begin position="121"/>
        <end position="144"/>
    </location>
</feature>
<evidence type="ECO:0008006" key="9">
    <source>
        <dbReference type="Google" id="ProtNLM"/>
    </source>
</evidence>
<feature type="region of interest" description="Disordered" evidence="5">
    <location>
        <begin position="215"/>
        <end position="234"/>
    </location>
</feature>
<protein>
    <recommendedName>
        <fullName evidence="9">G-protein coupled receptors family 2 profile 2 domain-containing protein</fullName>
    </recommendedName>
</protein>
<dbReference type="Proteomes" id="UP001497623">
    <property type="component" value="Unassembled WGS sequence"/>
</dbReference>
<evidence type="ECO:0000256" key="4">
    <source>
        <dbReference type="ARBA" id="ARBA00023136"/>
    </source>
</evidence>